<comment type="similarity">
    <text evidence="4">Belongs to the actin family.</text>
</comment>
<keyword evidence="6" id="KW-1185">Reference proteome</keyword>
<comment type="caution">
    <text evidence="5">The sequence shown here is derived from an EMBL/GenBank/DDBJ whole genome shotgun (WGS) entry which is preliminary data.</text>
</comment>
<accession>A0A024G097</accession>
<dbReference type="STRING" id="65357.A0A024G097"/>
<dbReference type="SMART" id="SM00268">
    <property type="entry name" value="ACTIN"/>
    <property type="match status" value="1"/>
</dbReference>
<comment type="catalytic activity">
    <reaction evidence="3">
        <text>ATP + H2O = ADP + phosphate + H(+)</text>
        <dbReference type="Rhea" id="RHEA:13065"/>
        <dbReference type="ChEBI" id="CHEBI:15377"/>
        <dbReference type="ChEBI" id="CHEBI:15378"/>
        <dbReference type="ChEBI" id="CHEBI:30616"/>
        <dbReference type="ChEBI" id="CHEBI:43474"/>
        <dbReference type="ChEBI" id="CHEBI:456216"/>
    </reaction>
</comment>
<organism evidence="5 6">
    <name type="scientific">Albugo candida</name>
    <dbReference type="NCBI Taxonomy" id="65357"/>
    <lineage>
        <taxon>Eukaryota</taxon>
        <taxon>Sar</taxon>
        <taxon>Stramenopiles</taxon>
        <taxon>Oomycota</taxon>
        <taxon>Peronosporomycetes</taxon>
        <taxon>Albuginales</taxon>
        <taxon>Albuginaceae</taxon>
        <taxon>Albugo</taxon>
    </lineage>
</organism>
<evidence type="ECO:0008006" key="7">
    <source>
        <dbReference type="Google" id="ProtNLM"/>
    </source>
</evidence>
<dbReference type="PANTHER" id="PTHR11937">
    <property type="entry name" value="ACTIN"/>
    <property type="match status" value="1"/>
</dbReference>
<dbReference type="FunFam" id="3.30.420.40:FF:000050">
    <property type="entry name" value="Actin, alpha skeletal muscle"/>
    <property type="match status" value="1"/>
</dbReference>
<dbReference type="Pfam" id="PF00022">
    <property type="entry name" value="Actin"/>
    <property type="match status" value="1"/>
</dbReference>
<proteinExistence type="inferred from homology"/>
<dbReference type="SUPFAM" id="SSF53067">
    <property type="entry name" value="Actin-like ATPase domain"/>
    <property type="match status" value="2"/>
</dbReference>
<keyword evidence="2" id="KW-0963">Cytoplasm</keyword>
<dbReference type="GO" id="GO:0005856">
    <property type="term" value="C:cytoskeleton"/>
    <property type="evidence" value="ECO:0007669"/>
    <property type="project" value="UniProtKB-SubCell"/>
</dbReference>
<dbReference type="PRINTS" id="PR00190">
    <property type="entry name" value="ACTIN"/>
</dbReference>
<name>A0A024G097_9STRA</name>
<reference evidence="5 6" key="1">
    <citation type="submission" date="2012-05" db="EMBL/GenBank/DDBJ databases">
        <title>Recombination and specialization in a pathogen metapopulation.</title>
        <authorList>
            <person name="Gardiner A."/>
            <person name="Kemen E."/>
            <person name="Schultz-Larsen T."/>
            <person name="MacLean D."/>
            <person name="Van Oosterhout C."/>
            <person name="Jones J.D.G."/>
        </authorList>
    </citation>
    <scope>NUCLEOTIDE SEQUENCE [LARGE SCALE GENOMIC DNA]</scope>
    <source>
        <strain evidence="5 6">Ac Nc2</strain>
    </source>
</reference>
<keyword evidence="2" id="KW-0206">Cytoskeleton</keyword>
<dbReference type="InParanoid" id="A0A024G097"/>
<dbReference type="EMBL" id="CAIX01000004">
    <property type="protein sequence ID" value="CCI39958.1"/>
    <property type="molecule type" value="Genomic_DNA"/>
</dbReference>
<comment type="subcellular location">
    <subcellularLocation>
        <location evidence="1">Cytoplasm</location>
        <location evidence="1">Cytoskeleton</location>
    </subcellularLocation>
</comment>
<sequence>MYCGEDVDAIVGDVGSECSKFGLAGEDTPPVVVPSILGYHSNVSDRKKIPSSYVIGDFISSPHSDPVWDLRRPIDACAIKNWDAMEKIWNYAFTNLHIDPRNHPVLAATLSAPFGSGSHTEKMETSEKYLELMFEKFDVPAFYLAEDAVLDAFAFGRSCALVVEIGAGAARVVPVFDGYALHRPAQFSSALSLTQVSKHLEQLLTTTHPSIEIRPRYCFQNNLDSKTGRIQAVMKPQELLSKVPETYADYMKMEVLRDIRETVCSVYPMSNAFETIQQNEHILQKQEYELPDGTRLILSKECHLAPELFFSPSTLLSAPNGNENVDIKKEDTDMQEPSSQTGCKTYPKSPLSLPAMVYDAVQKCDADLRRDMLNSIILCGGGSLLPGLMERLHTELSGLIASSFKIRFLNMMKVERRFSTFIGGSILASLGSFQQLWVSSSEYHELGASAICAKRFS</sequence>
<dbReference type="InterPro" id="IPR004000">
    <property type="entry name" value="Actin"/>
</dbReference>
<gene>
    <name evidence="5" type="ORF">BN9_007420</name>
</gene>
<dbReference type="Proteomes" id="UP000053237">
    <property type="component" value="Unassembled WGS sequence"/>
</dbReference>
<evidence type="ECO:0000256" key="3">
    <source>
        <dbReference type="ARBA" id="ARBA00049360"/>
    </source>
</evidence>
<dbReference type="AlphaFoldDB" id="A0A024G097"/>
<evidence type="ECO:0000256" key="2">
    <source>
        <dbReference type="ARBA" id="ARBA00023212"/>
    </source>
</evidence>
<evidence type="ECO:0000313" key="5">
    <source>
        <dbReference type="EMBL" id="CCI39958.1"/>
    </source>
</evidence>
<dbReference type="Gene3D" id="3.90.640.10">
    <property type="entry name" value="Actin, Chain A, domain 4"/>
    <property type="match status" value="1"/>
</dbReference>
<evidence type="ECO:0000256" key="1">
    <source>
        <dbReference type="ARBA" id="ARBA00004245"/>
    </source>
</evidence>
<evidence type="ECO:0000256" key="4">
    <source>
        <dbReference type="RuleBase" id="RU000487"/>
    </source>
</evidence>
<evidence type="ECO:0000313" key="6">
    <source>
        <dbReference type="Proteomes" id="UP000053237"/>
    </source>
</evidence>
<dbReference type="OrthoDB" id="5132116at2759"/>
<dbReference type="InterPro" id="IPR043129">
    <property type="entry name" value="ATPase_NBD"/>
</dbReference>
<dbReference type="Gene3D" id="3.30.420.40">
    <property type="match status" value="2"/>
</dbReference>
<protein>
    <recommendedName>
        <fullName evidence="7">Actin</fullName>
    </recommendedName>
</protein>